<proteinExistence type="inferred from homology"/>
<accession>A0AAV0QTE0</accession>
<dbReference type="EMBL" id="CAMGYJ010000010">
    <property type="protein sequence ID" value="CAI0547473.1"/>
    <property type="molecule type" value="Genomic_DNA"/>
</dbReference>
<dbReference type="InterPro" id="IPR036509">
    <property type="entry name" value="Met_Sox_Rdtase_MsrA_sf"/>
</dbReference>
<keyword evidence="9" id="KW-1185">Reference proteome</keyword>
<protein>
    <recommendedName>
        <fullName evidence="2">peptide-methionine (S)-S-oxide reductase</fullName>
        <ecNumber evidence="2">1.8.4.11</ecNumber>
    </recommendedName>
    <alternativeName>
        <fullName evidence="5">Peptide-methionine (S)-S-oxide reductase</fullName>
    </alternativeName>
    <alternativeName>
        <fullName evidence="4">Protein-methionine-S-oxide reductase</fullName>
    </alternativeName>
</protein>
<evidence type="ECO:0000256" key="3">
    <source>
        <dbReference type="ARBA" id="ARBA00023002"/>
    </source>
</evidence>
<evidence type="ECO:0000256" key="4">
    <source>
        <dbReference type="ARBA" id="ARBA00030273"/>
    </source>
</evidence>
<evidence type="ECO:0000256" key="1">
    <source>
        <dbReference type="ARBA" id="ARBA00005591"/>
    </source>
</evidence>
<dbReference type="Proteomes" id="UP001154282">
    <property type="component" value="Unassembled WGS sequence"/>
</dbReference>
<evidence type="ECO:0000313" key="8">
    <source>
        <dbReference type="EMBL" id="CAI0547473.1"/>
    </source>
</evidence>
<evidence type="ECO:0000256" key="5">
    <source>
        <dbReference type="ARBA" id="ARBA00030643"/>
    </source>
</evidence>
<name>A0AAV0QTE0_9ROSI</name>
<dbReference type="PANTHER" id="PTHR42799:SF18">
    <property type="entry name" value="PEPTIDE-METHIONINE (S)-S-OXIDE REDUCTASE"/>
    <property type="match status" value="1"/>
</dbReference>
<dbReference type="Pfam" id="PF01625">
    <property type="entry name" value="PMSR"/>
    <property type="match status" value="1"/>
</dbReference>
<dbReference type="GO" id="GO:0008113">
    <property type="term" value="F:peptide-methionine (S)-S-oxide reductase activity"/>
    <property type="evidence" value="ECO:0007669"/>
    <property type="project" value="UniProtKB-EC"/>
</dbReference>
<dbReference type="InterPro" id="IPR050162">
    <property type="entry name" value="MsrA_MetSO_reductase"/>
</dbReference>
<feature type="region of interest" description="Disordered" evidence="6">
    <location>
        <begin position="45"/>
        <end position="93"/>
    </location>
</feature>
<dbReference type="InterPro" id="IPR002569">
    <property type="entry name" value="Met_Sox_Rdtase_MsrA_dom"/>
</dbReference>
<dbReference type="EC" id="1.8.4.11" evidence="2"/>
<organism evidence="8 9">
    <name type="scientific">Linum tenue</name>
    <dbReference type="NCBI Taxonomy" id="586396"/>
    <lineage>
        <taxon>Eukaryota</taxon>
        <taxon>Viridiplantae</taxon>
        <taxon>Streptophyta</taxon>
        <taxon>Embryophyta</taxon>
        <taxon>Tracheophyta</taxon>
        <taxon>Spermatophyta</taxon>
        <taxon>Magnoliopsida</taxon>
        <taxon>eudicotyledons</taxon>
        <taxon>Gunneridae</taxon>
        <taxon>Pentapetalae</taxon>
        <taxon>rosids</taxon>
        <taxon>fabids</taxon>
        <taxon>Malpighiales</taxon>
        <taxon>Linaceae</taxon>
        <taxon>Linum</taxon>
    </lineage>
</organism>
<dbReference type="PANTHER" id="PTHR42799">
    <property type="entry name" value="MITOCHONDRIAL PEPTIDE METHIONINE SULFOXIDE REDUCTASE"/>
    <property type="match status" value="1"/>
</dbReference>
<keyword evidence="3" id="KW-0560">Oxidoreductase</keyword>
<dbReference type="AlphaFoldDB" id="A0AAV0QTE0"/>
<comment type="caution">
    <text evidence="8">The sequence shown here is derived from an EMBL/GenBank/DDBJ whole genome shotgun (WGS) entry which is preliminary data.</text>
</comment>
<evidence type="ECO:0000256" key="2">
    <source>
        <dbReference type="ARBA" id="ARBA00012502"/>
    </source>
</evidence>
<feature type="domain" description="Peptide methionine sulphoxide reductase MsrA" evidence="7">
    <location>
        <begin position="6"/>
        <end position="54"/>
    </location>
</feature>
<evidence type="ECO:0000259" key="7">
    <source>
        <dbReference type="Pfam" id="PF01625"/>
    </source>
</evidence>
<evidence type="ECO:0000313" key="9">
    <source>
        <dbReference type="Proteomes" id="UP001154282"/>
    </source>
</evidence>
<comment type="similarity">
    <text evidence="1">Belongs to the MsrA Met sulfoxide reductase family.</text>
</comment>
<dbReference type="SUPFAM" id="SSF55068">
    <property type="entry name" value="Peptide methionine sulfoxide reductase"/>
    <property type="match status" value="1"/>
</dbReference>
<reference evidence="8" key="1">
    <citation type="submission" date="2022-08" db="EMBL/GenBank/DDBJ databases">
        <authorList>
            <person name="Gutierrez-Valencia J."/>
        </authorList>
    </citation>
    <scope>NUCLEOTIDE SEQUENCE</scope>
</reference>
<dbReference type="GO" id="GO:0005737">
    <property type="term" value="C:cytoplasm"/>
    <property type="evidence" value="ECO:0007669"/>
    <property type="project" value="TreeGrafter"/>
</dbReference>
<feature type="non-terminal residue" evidence="8">
    <location>
        <position position="1"/>
    </location>
</feature>
<gene>
    <name evidence="8" type="ORF">LITE_LOCUS44381</name>
</gene>
<sequence length="113" mass="12794">TKPVISSLFWSRVDPYTLNRQGNDAGTQYRSGIYYYDENQARLARESKEARQSELKGQKGRDGDSPGEEILQGGRVPSAVSGERHRQRQQAIRCKGLQRSHSMLLLKKKISTS</sequence>
<dbReference type="Gene3D" id="3.30.1060.10">
    <property type="entry name" value="Peptide methionine sulphoxide reductase MsrA"/>
    <property type="match status" value="1"/>
</dbReference>
<dbReference type="GO" id="GO:0034599">
    <property type="term" value="P:cellular response to oxidative stress"/>
    <property type="evidence" value="ECO:0007669"/>
    <property type="project" value="TreeGrafter"/>
</dbReference>
<evidence type="ECO:0000256" key="6">
    <source>
        <dbReference type="SAM" id="MobiDB-lite"/>
    </source>
</evidence>
<feature type="compositionally biased region" description="Basic and acidic residues" evidence="6">
    <location>
        <begin position="45"/>
        <end position="64"/>
    </location>
</feature>